<accession>A0A8A4ZH36</accession>
<dbReference type="Gene3D" id="3.40.50.150">
    <property type="entry name" value="Vaccinia Virus protein VP39"/>
    <property type="match status" value="1"/>
</dbReference>
<dbReference type="SUPFAM" id="SSF53335">
    <property type="entry name" value="S-adenosyl-L-methionine-dependent methyltransferases"/>
    <property type="match status" value="1"/>
</dbReference>
<evidence type="ECO:0000313" key="2">
    <source>
        <dbReference type="Proteomes" id="UP000663937"/>
    </source>
</evidence>
<dbReference type="EMBL" id="CP071868">
    <property type="protein sequence ID" value="QTE30273.1"/>
    <property type="molecule type" value="Genomic_DNA"/>
</dbReference>
<dbReference type="CDD" id="cd02440">
    <property type="entry name" value="AdoMet_MTases"/>
    <property type="match status" value="1"/>
</dbReference>
<sequence>MSRRRPVSAGREALALYAREPLGVRVHVHGRWWSAPFAPAAAALPPTGRILEIGCGHGLFAAYCALSEPGRTVVGVDIDAAKIRHAQAAAIEGRLSFAVGASGEVPAGPWDAVAIVDMLYLLPASEQRRLLAAAARTLAPGGILVIKEMGTRPRWKVRWNTWQETVSVRVLRITAGSSLEFVPPAVMAGWLGELGLTTTARRLDRGRMHPHHLLVARR</sequence>
<reference evidence="1" key="1">
    <citation type="submission" date="2021-03" db="EMBL/GenBank/DDBJ databases">
        <title>Pengzhenrongella sicca gen. nov., sp. nov., a new member of suborder Micrococcineae isolated from High-Arctic tundra soil.</title>
        <authorList>
            <person name="Peng F."/>
        </authorList>
    </citation>
    <scope>NUCLEOTIDE SEQUENCE</scope>
    <source>
        <strain evidence="1">LRZ-2</strain>
    </source>
</reference>
<name>A0A8A4ZH36_9MICO</name>
<dbReference type="KEGG" id="psic:J4E96_04505"/>
<dbReference type="PANTHER" id="PTHR42912">
    <property type="entry name" value="METHYLTRANSFERASE"/>
    <property type="match status" value="1"/>
</dbReference>
<keyword evidence="1" id="KW-0489">Methyltransferase</keyword>
<evidence type="ECO:0000313" key="1">
    <source>
        <dbReference type="EMBL" id="QTE30273.1"/>
    </source>
</evidence>
<dbReference type="Proteomes" id="UP000663937">
    <property type="component" value="Chromosome"/>
</dbReference>
<dbReference type="InterPro" id="IPR029063">
    <property type="entry name" value="SAM-dependent_MTases_sf"/>
</dbReference>
<dbReference type="InterPro" id="IPR050508">
    <property type="entry name" value="Methyltransf_Superfamily"/>
</dbReference>
<dbReference type="GO" id="GO:0008168">
    <property type="term" value="F:methyltransferase activity"/>
    <property type="evidence" value="ECO:0007669"/>
    <property type="project" value="UniProtKB-KW"/>
</dbReference>
<protein>
    <submittedName>
        <fullName evidence="1">Class I SAM-dependent methyltransferase</fullName>
    </submittedName>
</protein>
<dbReference type="RefSeq" id="WP_227424600.1">
    <property type="nucleotide sequence ID" value="NZ_CP071868.1"/>
</dbReference>
<keyword evidence="1" id="KW-0808">Transferase</keyword>
<gene>
    <name evidence="1" type="ORF">J4E96_04505</name>
</gene>
<dbReference type="GO" id="GO:0032259">
    <property type="term" value="P:methylation"/>
    <property type="evidence" value="ECO:0007669"/>
    <property type="project" value="UniProtKB-KW"/>
</dbReference>
<organism evidence="1 2">
    <name type="scientific">Pengzhenrongella sicca</name>
    <dbReference type="NCBI Taxonomy" id="2819238"/>
    <lineage>
        <taxon>Bacteria</taxon>
        <taxon>Bacillati</taxon>
        <taxon>Actinomycetota</taxon>
        <taxon>Actinomycetes</taxon>
        <taxon>Micrococcales</taxon>
        <taxon>Pengzhenrongella</taxon>
    </lineage>
</organism>
<dbReference type="AlphaFoldDB" id="A0A8A4ZH36"/>
<keyword evidence="2" id="KW-1185">Reference proteome</keyword>
<dbReference type="Pfam" id="PF13489">
    <property type="entry name" value="Methyltransf_23"/>
    <property type="match status" value="1"/>
</dbReference>
<proteinExistence type="predicted"/>